<protein>
    <submittedName>
        <fullName evidence="1">Uncharacterized protein</fullName>
    </submittedName>
</protein>
<reference evidence="1 2" key="1">
    <citation type="submission" date="2016-03" db="EMBL/GenBank/DDBJ databases">
        <title>Complete genome sequence of Shewanella psychrophila WP2, a deep sea bacterium isolated from west Pacific sediment.</title>
        <authorList>
            <person name="Xu G."/>
            <person name="Jian H."/>
        </authorList>
    </citation>
    <scope>NUCLEOTIDE SEQUENCE [LARGE SCALE GENOMIC DNA]</scope>
    <source>
        <strain evidence="1 2">WP2</strain>
    </source>
</reference>
<organism evidence="1 2">
    <name type="scientific">Shewanella psychrophila</name>
    <dbReference type="NCBI Taxonomy" id="225848"/>
    <lineage>
        <taxon>Bacteria</taxon>
        <taxon>Pseudomonadati</taxon>
        <taxon>Pseudomonadota</taxon>
        <taxon>Gammaproteobacteria</taxon>
        <taxon>Alteromonadales</taxon>
        <taxon>Shewanellaceae</taxon>
        <taxon>Shewanella</taxon>
    </lineage>
</organism>
<evidence type="ECO:0000313" key="1">
    <source>
        <dbReference type="EMBL" id="AQS39178.1"/>
    </source>
</evidence>
<dbReference type="EMBL" id="CP014782">
    <property type="protein sequence ID" value="AQS39178.1"/>
    <property type="molecule type" value="Genomic_DNA"/>
</dbReference>
<proteinExistence type="predicted"/>
<keyword evidence="2" id="KW-1185">Reference proteome</keyword>
<accession>A0A1S6HUT2</accession>
<sequence length="57" mass="6684">MARSGISNNFHVELPVRHPLLSFEEYHFAIPHPEIEVRIRIYTGLFFSSILGYLLVR</sequence>
<evidence type="ECO:0000313" key="2">
    <source>
        <dbReference type="Proteomes" id="UP000189545"/>
    </source>
</evidence>
<gene>
    <name evidence="1" type="ORF">Sps_04063</name>
</gene>
<dbReference type="AlphaFoldDB" id="A0A1S6HUT2"/>
<dbReference type="KEGG" id="spsw:Sps_04063"/>
<name>A0A1S6HUT2_9GAMM</name>
<dbReference type="Proteomes" id="UP000189545">
    <property type="component" value="Chromosome"/>
</dbReference>